<gene>
    <name evidence="1" type="ORF">Val02_03850</name>
</gene>
<keyword evidence="2" id="KW-1185">Reference proteome</keyword>
<proteinExistence type="predicted"/>
<dbReference type="Gene3D" id="3.30.530.20">
    <property type="match status" value="1"/>
</dbReference>
<dbReference type="SUPFAM" id="SSF55961">
    <property type="entry name" value="Bet v1-like"/>
    <property type="match status" value="1"/>
</dbReference>
<evidence type="ECO:0008006" key="3">
    <source>
        <dbReference type="Google" id="ProtNLM"/>
    </source>
</evidence>
<accession>A0A8J3YE69</accession>
<dbReference type="RefSeq" id="WP_203897068.1">
    <property type="nucleotide sequence ID" value="NZ_BOPF01000002.1"/>
</dbReference>
<dbReference type="InterPro" id="IPR023393">
    <property type="entry name" value="START-like_dom_sf"/>
</dbReference>
<name>A0A8J3YE69_9ACTN</name>
<dbReference type="EMBL" id="BOPF01000002">
    <property type="protein sequence ID" value="GIJ43499.1"/>
    <property type="molecule type" value="Genomic_DNA"/>
</dbReference>
<dbReference type="Pfam" id="PF10604">
    <property type="entry name" value="Polyketide_cyc2"/>
    <property type="match status" value="1"/>
</dbReference>
<organism evidence="1 2">
    <name type="scientific">Virgisporangium aliadipatigenens</name>
    <dbReference type="NCBI Taxonomy" id="741659"/>
    <lineage>
        <taxon>Bacteria</taxon>
        <taxon>Bacillati</taxon>
        <taxon>Actinomycetota</taxon>
        <taxon>Actinomycetes</taxon>
        <taxon>Micromonosporales</taxon>
        <taxon>Micromonosporaceae</taxon>
        <taxon>Virgisporangium</taxon>
    </lineage>
</organism>
<evidence type="ECO:0000313" key="1">
    <source>
        <dbReference type="EMBL" id="GIJ43499.1"/>
    </source>
</evidence>
<comment type="caution">
    <text evidence="1">The sequence shown here is derived from an EMBL/GenBank/DDBJ whole genome shotgun (WGS) entry which is preliminary data.</text>
</comment>
<protein>
    <recommendedName>
        <fullName evidence="3">SRPBCC family protein</fullName>
    </recommendedName>
</protein>
<dbReference type="InterPro" id="IPR019587">
    <property type="entry name" value="Polyketide_cyclase/dehydratase"/>
</dbReference>
<dbReference type="Proteomes" id="UP000619260">
    <property type="component" value="Unassembled WGS sequence"/>
</dbReference>
<reference evidence="1" key="1">
    <citation type="submission" date="2021-01" db="EMBL/GenBank/DDBJ databases">
        <title>Whole genome shotgun sequence of Virgisporangium aliadipatigenens NBRC 105644.</title>
        <authorList>
            <person name="Komaki H."/>
            <person name="Tamura T."/>
        </authorList>
    </citation>
    <scope>NUCLEOTIDE SEQUENCE</scope>
    <source>
        <strain evidence="1">NBRC 105644</strain>
    </source>
</reference>
<dbReference type="AlphaFoldDB" id="A0A8J3YE69"/>
<sequence>MDHVTGVGAAVAVTVRVPRERMWELVTAVERIGEWSPEAWGGAWCAGADGPVPGARFTAHNRFPNGLRTTVTCVVTEAERPRVFGWNVLDPTGDVGSAWRYELLPGEEPGTTLVRHTFTHGPGVTGARQSPGGLDGRLETLRRNMTATITAMTGAHR</sequence>
<evidence type="ECO:0000313" key="2">
    <source>
        <dbReference type="Proteomes" id="UP000619260"/>
    </source>
</evidence>
<dbReference type="CDD" id="cd07812">
    <property type="entry name" value="SRPBCC"/>
    <property type="match status" value="1"/>
</dbReference>